<gene>
    <name evidence="3" type="ORF">J2S44_007674</name>
</gene>
<proteinExistence type="predicted"/>
<keyword evidence="2" id="KW-0732">Signal</keyword>
<dbReference type="EMBL" id="JAVDYC010000001">
    <property type="protein sequence ID" value="MDR7327424.1"/>
    <property type="molecule type" value="Genomic_DNA"/>
</dbReference>
<evidence type="ECO:0000313" key="4">
    <source>
        <dbReference type="Proteomes" id="UP001183629"/>
    </source>
</evidence>
<feature type="region of interest" description="Disordered" evidence="1">
    <location>
        <begin position="114"/>
        <end position="135"/>
    </location>
</feature>
<accession>A0AAE3ZWM5</accession>
<organism evidence="3 4">
    <name type="scientific">Catenuloplanes niger</name>
    <dbReference type="NCBI Taxonomy" id="587534"/>
    <lineage>
        <taxon>Bacteria</taxon>
        <taxon>Bacillati</taxon>
        <taxon>Actinomycetota</taxon>
        <taxon>Actinomycetes</taxon>
        <taxon>Micromonosporales</taxon>
        <taxon>Micromonosporaceae</taxon>
        <taxon>Catenuloplanes</taxon>
    </lineage>
</organism>
<feature type="chain" id="PRO_5042291271" evidence="2">
    <location>
        <begin position="25"/>
        <end position="293"/>
    </location>
</feature>
<dbReference type="Proteomes" id="UP001183629">
    <property type="component" value="Unassembled WGS sequence"/>
</dbReference>
<comment type="caution">
    <text evidence="3">The sequence shown here is derived from an EMBL/GenBank/DDBJ whole genome shotgun (WGS) entry which is preliminary data.</text>
</comment>
<evidence type="ECO:0000313" key="3">
    <source>
        <dbReference type="EMBL" id="MDR7327424.1"/>
    </source>
</evidence>
<name>A0AAE3ZWM5_9ACTN</name>
<reference evidence="3 4" key="1">
    <citation type="submission" date="2023-07" db="EMBL/GenBank/DDBJ databases">
        <title>Sequencing the genomes of 1000 actinobacteria strains.</title>
        <authorList>
            <person name="Klenk H.-P."/>
        </authorList>
    </citation>
    <scope>NUCLEOTIDE SEQUENCE [LARGE SCALE GENOMIC DNA]</scope>
    <source>
        <strain evidence="3 4">DSM 44711</strain>
    </source>
</reference>
<dbReference type="PROSITE" id="PS51257">
    <property type="entry name" value="PROKAR_LIPOPROTEIN"/>
    <property type="match status" value="1"/>
</dbReference>
<feature type="signal peptide" evidence="2">
    <location>
        <begin position="1"/>
        <end position="24"/>
    </location>
</feature>
<dbReference type="AlphaFoldDB" id="A0AAE3ZWM5"/>
<sequence length="293" mass="31201">MSFRRGAAAVLVAVLVTAGCGTPAADDGGEPEIGDVPVIADASDLKLPVQDYMPTPEQAKRIGVAQIELIKRCMARFGKAYDVDPVDGDAYGPRSLTDRRYGITDLELARADGYGLGDRDPARQPEAKRPALDADAETVLGGDGRSEVNGQKVPEGGCLAEAGRNLNAEIPEGADYRRGTDLQEWSFKKSREDSRVRNAFVAWSRCMAEAGYSYADPFAPAGDPAFAEGKASAQETAVAVADVGCKQRTNLVGIFYTVESAYQTREIDKESNNFDATLDAIAARDRVAAAALS</sequence>
<dbReference type="RefSeq" id="WP_310424739.1">
    <property type="nucleotide sequence ID" value="NZ_JAVDYC010000001.1"/>
</dbReference>
<evidence type="ECO:0000256" key="2">
    <source>
        <dbReference type="SAM" id="SignalP"/>
    </source>
</evidence>
<protein>
    <submittedName>
        <fullName evidence="3">Uncharacterized protein</fullName>
    </submittedName>
</protein>
<keyword evidence="4" id="KW-1185">Reference proteome</keyword>
<feature type="compositionally biased region" description="Basic and acidic residues" evidence="1">
    <location>
        <begin position="117"/>
        <end position="132"/>
    </location>
</feature>
<evidence type="ECO:0000256" key="1">
    <source>
        <dbReference type="SAM" id="MobiDB-lite"/>
    </source>
</evidence>